<dbReference type="Pfam" id="PF04488">
    <property type="entry name" value="Gly_transf_sug"/>
    <property type="match status" value="1"/>
</dbReference>
<evidence type="ECO:0000256" key="2">
    <source>
        <dbReference type="SAM" id="Phobius"/>
    </source>
</evidence>
<reference evidence="3 4" key="1">
    <citation type="submission" date="2024-02" db="EMBL/GenBank/DDBJ databases">
        <title>Chromosome-scale genome assembly of the rough periwinkle Littorina saxatilis.</title>
        <authorList>
            <person name="De Jode A."/>
            <person name="Faria R."/>
            <person name="Formenti G."/>
            <person name="Sims Y."/>
            <person name="Smith T.P."/>
            <person name="Tracey A."/>
            <person name="Wood J.M.D."/>
            <person name="Zagrodzka Z.B."/>
            <person name="Johannesson K."/>
            <person name="Butlin R.K."/>
            <person name="Leder E.H."/>
        </authorList>
    </citation>
    <scope>NUCLEOTIDE SEQUENCE [LARGE SCALE GENOMIC DNA]</scope>
    <source>
        <strain evidence="3">Snail1</strain>
        <tissue evidence="3">Muscle</tissue>
    </source>
</reference>
<keyword evidence="2" id="KW-0472">Membrane</keyword>
<accession>A0AAN9G4F5</accession>
<feature type="transmembrane region" description="Helical" evidence="2">
    <location>
        <begin position="7"/>
        <end position="25"/>
    </location>
</feature>
<dbReference type="EMBL" id="JBAMIC010000018">
    <property type="protein sequence ID" value="KAK7094444.1"/>
    <property type="molecule type" value="Genomic_DNA"/>
</dbReference>
<dbReference type="PANTHER" id="PTHR46830">
    <property type="entry name" value="TRANSFERASE, PUTATIVE-RELATED"/>
    <property type="match status" value="1"/>
</dbReference>
<comment type="caution">
    <text evidence="3">The sequence shown here is derived from an EMBL/GenBank/DDBJ whole genome shotgun (WGS) entry which is preliminary data.</text>
</comment>
<feature type="region of interest" description="Disordered" evidence="1">
    <location>
        <begin position="35"/>
        <end position="62"/>
    </location>
</feature>
<organism evidence="3 4">
    <name type="scientific">Littorina saxatilis</name>
    <dbReference type="NCBI Taxonomy" id="31220"/>
    <lineage>
        <taxon>Eukaryota</taxon>
        <taxon>Metazoa</taxon>
        <taxon>Spiralia</taxon>
        <taxon>Lophotrochozoa</taxon>
        <taxon>Mollusca</taxon>
        <taxon>Gastropoda</taxon>
        <taxon>Caenogastropoda</taxon>
        <taxon>Littorinimorpha</taxon>
        <taxon>Littorinoidea</taxon>
        <taxon>Littorinidae</taxon>
        <taxon>Littorina</taxon>
    </lineage>
</organism>
<name>A0AAN9G4F5_9CAEN</name>
<evidence type="ECO:0000313" key="4">
    <source>
        <dbReference type="Proteomes" id="UP001374579"/>
    </source>
</evidence>
<keyword evidence="2" id="KW-0812">Transmembrane</keyword>
<protein>
    <recommendedName>
        <fullName evidence="5">Glycosyltransferase family 32 protein</fullName>
    </recommendedName>
</protein>
<keyword evidence="2" id="KW-1133">Transmembrane helix</keyword>
<dbReference type="Proteomes" id="UP001374579">
    <property type="component" value="Unassembled WGS sequence"/>
</dbReference>
<dbReference type="SUPFAM" id="SSF53448">
    <property type="entry name" value="Nucleotide-diphospho-sugar transferases"/>
    <property type="match status" value="1"/>
</dbReference>
<dbReference type="AlphaFoldDB" id="A0AAN9G4F5"/>
<evidence type="ECO:0000256" key="1">
    <source>
        <dbReference type="SAM" id="MobiDB-lite"/>
    </source>
</evidence>
<dbReference type="InterPro" id="IPR029044">
    <property type="entry name" value="Nucleotide-diphossugar_trans"/>
</dbReference>
<keyword evidence="4" id="KW-1185">Reference proteome</keyword>
<dbReference type="PANTHER" id="PTHR46830:SF1">
    <property type="entry name" value="ALPHA-1,4-N-ACETYLGLUCOSAMINYLTRANSFERASE"/>
    <property type="match status" value="1"/>
</dbReference>
<evidence type="ECO:0008006" key="5">
    <source>
        <dbReference type="Google" id="ProtNLM"/>
    </source>
</evidence>
<sequence length="568" mass="64814">MAMNNTFYAVCATVALWTLMVVFYWKTFGSVDLATSSRRPTGRGTDTADRTRPPSVGSGTRHSLIEERWPERQLDFTAPRNGTHTVHYIWCAKDKDVFLFQHYLSVYSAVRLVKPLRVIIHYKSMPVTDNNYNEWYQMLKDEIPGLEHKPLPEVTCGSRDLLELSLTFLERGGGVVLGRNVIVTRAPSRTTSSLSFHFSGSSDKTEGVVFATGNLPAARKKESVERILNAKPECVSVETYNARSLSAPCVTLNTSRLFPLDVINASSPFAELARWLFYGQRGVMAARPDPAHLIPRITHYVRFQSGGLYQELHFNHYLSILSSLYVAGFERVYLHVDFVPRGRWWRDLVRENITLVWLDKPLSVYQIKVNVIQHQSDIARFLLVYKYGGVYQDLDVLWATRIPDSTLAYPAVVAVDGTLANMPERFNNGVFMARRDNVWVQSVIESSRRYRDDLWSYNSAIVTYRMYELHPKHVLVDRRLQVICHADRTCCPRWLNATHCAITNQRTAATAGQSQPPHWRDGVLSYHVVLVKPHPSLASPDTVKKRTDMFAELARTILVKSGRQHLLK</sequence>
<evidence type="ECO:0000313" key="3">
    <source>
        <dbReference type="EMBL" id="KAK7094444.1"/>
    </source>
</evidence>
<dbReference type="InterPro" id="IPR007577">
    <property type="entry name" value="GlycoTrfase_DXD_sugar-bd_CS"/>
</dbReference>
<dbReference type="Gene3D" id="3.90.550.20">
    <property type="match status" value="1"/>
</dbReference>
<gene>
    <name evidence="3" type="ORF">V1264_006005</name>
</gene>
<proteinExistence type="predicted"/>